<evidence type="ECO:0000256" key="2">
    <source>
        <dbReference type="ARBA" id="ARBA00022692"/>
    </source>
</evidence>
<comment type="subcellular location">
    <subcellularLocation>
        <location evidence="1">Membrane</location>
    </subcellularLocation>
</comment>
<evidence type="ECO:0000256" key="3">
    <source>
        <dbReference type="ARBA" id="ARBA00022989"/>
    </source>
</evidence>
<feature type="domain" description="G-protein coupled receptors family 1 profile" evidence="7">
    <location>
        <begin position="42"/>
        <end position="296"/>
    </location>
</feature>
<feature type="transmembrane region" description="Helical" evidence="6">
    <location>
        <begin position="147"/>
        <end position="167"/>
    </location>
</feature>
<dbReference type="OrthoDB" id="5964498at2759"/>
<dbReference type="Gene3D" id="1.20.1070.10">
    <property type="entry name" value="Rhodopsin 7-helix transmembrane proteins"/>
    <property type="match status" value="1"/>
</dbReference>
<evidence type="ECO:0000256" key="5">
    <source>
        <dbReference type="SAM" id="MobiDB-lite"/>
    </source>
</evidence>
<dbReference type="CDD" id="cd00637">
    <property type="entry name" value="7tm_classA_rhodopsin-like"/>
    <property type="match status" value="1"/>
</dbReference>
<feature type="transmembrane region" description="Helical" evidence="6">
    <location>
        <begin position="63"/>
        <end position="83"/>
    </location>
</feature>
<feature type="transmembrane region" description="Helical" evidence="6">
    <location>
        <begin position="187"/>
        <end position="211"/>
    </location>
</feature>
<evidence type="ECO:0000256" key="1">
    <source>
        <dbReference type="ARBA" id="ARBA00004370"/>
    </source>
</evidence>
<keyword evidence="2 6" id="KW-0812">Transmembrane</keyword>
<dbReference type="Proteomes" id="UP000515135">
    <property type="component" value="Unplaced"/>
</dbReference>
<organism evidence="8 9">
    <name type="scientific">Branchiostoma belcheri</name>
    <name type="common">Amphioxus</name>
    <dbReference type="NCBI Taxonomy" id="7741"/>
    <lineage>
        <taxon>Eukaryota</taxon>
        <taxon>Metazoa</taxon>
        <taxon>Chordata</taxon>
        <taxon>Cephalochordata</taxon>
        <taxon>Leptocardii</taxon>
        <taxon>Amphioxiformes</taxon>
        <taxon>Branchiostomatidae</taxon>
        <taxon>Branchiostoma</taxon>
    </lineage>
</organism>
<evidence type="ECO:0000256" key="4">
    <source>
        <dbReference type="ARBA" id="ARBA00023136"/>
    </source>
</evidence>
<reference evidence="9" key="1">
    <citation type="submission" date="2025-08" db="UniProtKB">
        <authorList>
            <consortium name="RefSeq"/>
        </authorList>
    </citation>
    <scope>IDENTIFICATION</scope>
    <source>
        <tissue evidence="9">Gonad</tissue>
    </source>
</reference>
<feature type="transmembrane region" description="Helical" evidence="6">
    <location>
        <begin position="30"/>
        <end position="51"/>
    </location>
</feature>
<proteinExistence type="predicted"/>
<protein>
    <submittedName>
        <fullName evidence="9">Olfactory receptor 2D2-like</fullName>
    </submittedName>
</protein>
<evidence type="ECO:0000313" key="9">
    <source>
        <dbReference type="RefSeq" id="XP_019626585.1"/>
    </source>
</evidence>
<dbReference type="InterPro" id="IPR000276">
    <property type="entry name" value="GPCR_Rhodpsn"/>
</dbReference>
<dbReference type="InterPro" id="IPR052921">
    <property type="entry name" value="GPCR1_Superfamily_Member"/>
</dbReference>
<evidence type="ECO:0000256" key="6">
    <source>
        <dbReference type="SAM" id="Phobius"/>
    </source>
</evidence>
<dbReference type="GeneID" id="109471688"/>
<dbReference type="SUPFAM" id="SSF81321">
    <property type="entry name" value="Family A G protein-coupled receptor-like"/>
    <property type="match status" value="1"/>
</dbReference>
<dbReference type="GO" id="GO:0004930">
    <property type="term" value="F:G protein-coupled receptor activity"/>
    <property type="evidence" value="ECO:0007669"/>
    <property type="project" value="InterPro"/>
</dbReference>
<dbReference type="InterPro" id="IPR017452">
    <property type="entry name" value="GPCR_Rhodpsn_7TM"/>
</dbReference>
<gene>
    <name evidence="9" type="primary">LOC109471688</name>
</gene>
<dbReference type="PROSITE" id="PS50262">
    <property type="entry name" value="G_PROTEIN_RECEP_F1_2"/>
    <property type="match status" value="1"/>
</dbReference>
<dbReference type="Pfam" id="PF00001">
    <property type="entry name" value="7tm_1"/>
    <property type="match status" value="1"/>
</dbReference>
<sequence length="434" mass="48001">MAEGDSRPSVEDRTNHILAVSSSSRDLQTVYLVIALVVSVGCGLLLIFLVWKKEYLQKPSHYLRCNLAVDDIIFTGGLIPIQIYRLFQQDVESEQLLCSAKALLLAACLVSMLGTYLMMAIDLYYCICHPLHYHGKVTTKRVMCGILASRVISLILGLGPVVFSGLPNLNANLQCELEPTNSASVAAILRTIVLFVAILIGFTILILYYFVLKEARKQQAIYENRNMWIFQTKAFRKMAPHAIILAVSGATSFFQVAMVRNVISMEEKASPAMIVTERVATLLQFTLSSMANPIIYSFRLPEFRKACKELCGLPTSVRRQQDINTTVYSLAQASSGSVTSLEMENGTLPDKITTQADIEIKQAPSCTYGRPKQNAIRTKLRAAPTHVPECSGDAVAETIPGQTNSEAEPGMSRETPTCKAYVCNKFAIVWRRVV</sequence>
<dbReference type="AlphaFoldDB" id="A0A6P4YBT1"/>
<evidence type="ECO:0000259" key="7">
    <source>
        <dbReference type="PROSITE" id="PS50262"/>
    </source>
</evidence>
<keyword evidence="8" id="KW-1185">Reference proteome</keyword>
<dbReference type="GO" id="GO:0016020">
    <property type="term" value="C:membrane"/>
    <property type="evidence" value="ECO:0007669"/>
    <property type="project" value="UniProtKB-SubCell"/>
</dbReference>
<keyword evidence="3 6" id="KW-1133">Transmembrane helix</keyword>
<accession>A0A6P4YBT1</accession>
<dbReference type="PANTHER" id="PTHR26451">
    <property type="entry name" value="G_PROTEIN_RECEP_F1_2 DOMAIN-CONTAINING PROTEIN"/>
    <property type="match status" value="1"/>
</dbReference>
<dbReference type="KEGG" id="bbel:109471688"/>
<feature type="transmembrane region" description="Helical" evidence="6">
    <location>
        <begin position="242"/>
        <end position="259"/>
    </location>
</feature>
<feature type="region of interest" description="Disordered" evidence="5">
    <location>
        <begin position="391"/>
        <end position="414"/>
    </location>
</feature>
<evidence type="ECO:0000313" key="8">
    <source>
        <dbReference type="Proteomes" id="UP000515135"/>
    </source>
</evidence>
<dbReference type="PRINTS" id="PR00237">
    <property type="entry name" value="GPCRRHODOPSN"/>
</dbReference>
<keyword evidence="4 6" id="KW-0472">Membrane</keyword>
<dbReference type="PANTHER" id="PTHR26451:SF897">
    <property type="entry name" value="TRACE AMINE-ASSOCIATED RECEPTOR 5-LIKE"/>
    <property type="match status" value="1"/>
</dbReference>
<name>A0A6P4YBT1_BRABE</name>
<feature type="transmembrane region" description="Helical" evidence="6">
    <location>
        <begin position="103"/>
        <end position="127"/>
    </location>
</feature>
<dbReference type="RefSeq" id="XP_019626585.1">
    <property type="nucleotide sequence ID" value="XM_019771026.1"/>
</dbReference>